<evidence type="ECO:0000313" key="3">
    <source>
        <dbReference type="Proteomes" id="UP000219775"/>
    </source>
</evidence>
<proteinExistence type="inferred from homology"/>
<comment type="caution">
    <text evidence="2">The sequence shown here is derived from an EMBL/GenBank/DDBJ whole genome shotgun (WGS) entry which is preliminary data.</text>
</comment>
<dbReference type="Proteomes" id="UP000219775">
    <property type="component" value="Unassembled WGS sequence"/>
</dbReference>
<sequence length="174" mass="20311">MQLPTFKYNPNALELGIIKKEFTTCSVCKNKREYVYSGPFYSIENVESICPWCITNGNASKKFDGEFQDPHSCEEVNNEEKIKELIHRTPGYGGWQQEYWLSHCTDFCAFVGYVEWEEIAHLENELQQDLVDIMKFYRLSLQDFQYSLGHQGSLQGYLFKCLHCGAHRLHVDCT</sequence>
<comment type="similarity">
    <text evidence="1">Belongs to the UPF0167 family.</text>
</comment>
<gene>
    <name evidence="2" type="ORF">CN613_13475</name>
</gene>
<organism evidence="2 3">
    <name type="scientific">Bacillus pseudomycoides</name>
    <dbReference type="NCBI Taxonomy" id="64104"/>
    <lineage>
        <taxon>Bacteria</taxon>
        <taxon>Bacillati</taxon>
        <taxon>Bacillota</taxon>
        <taxon>Bacilli</taxon>
        <taxon>Bacillales</taxon>
        <taxon>Bacillaceae</taxon>
        <taxon>Bacillus</taxon>
        <taxon>Bacillus cereus group</taxon>
    </lineage>
</organism>
<dbReference type="RefSeq" id="WP_097848211.1">
    <property type="nucleotide sequence ID" value="NZ_NUBH01000023.1"/>
</dbReference>
<dbReference type="EMBL" id="NUDP01000046">
    <property type="protein sequence ID" value="PEM68842.1"/>
    <property type="molecule type" value="Genomic_DNA"/>
</dbReference>
<name>A0A2B6RDB8_9BACI</name>
<protein>
    <recommendedName>
        <fullName evidence="4">CbrC family protein</fullName>
    </recommendedName>
</protein>
<dbReference type="AlphaFoldDB" id="A0A2B6RDB8"/>
<dbReference type="Pfam" id="PF03691">
    <property type="entry name" value="UPF0167"/>
    <property type="match status" value="1"/>
</dbReference>
<evidence type="ECO:0000256" key="1">
    <source>
        <dbReference type="ARBA" id="ARBA00008525"/>
    </source>
</evidence>
<dbReference type="InterPro" id="IPR005363">
    <property type="entry name" value="UPF0167"/>
</dbReference>
<accession>A0A2B6RDB8</accession>
<reference evidence="2 3" key="1">
    <citation type="submission" date="2017-09" db="EMBL/GenBank/DDBJ databases">
        <title>Large-scale bioinformatics analysis of Bacillus genomes uncovers conserved roles of natural products in bacterial physiology.</title>
        <authorList>
            <consortium name="Agbiome Team Llc"/>
            <person name="Bleich R.M."/>
            <person name="Grubbs K.J."/>
            <person name="Santa Maria K.C."/>
            <person name="Allen S.E."/>
            <person name="Farag S."/>
            <person name="Shank E.A."/>
            <person name="Bowers A."/>
        </authorList>
    </citation>
    <scope>NUCLEOTIDE SEQUENCE [LARGE SCALE GENOMIC DNA]</scope>
    <source>
        <strain evidence="2 3">AFS009893</strain>
    </source>
</reference>
<evidence type="ECO:0008006" key="4">
    <source>
        <dbReference type="Google" id="ProtNLM"/>
    </source>
</evidence>
<evidence type="ECO:0000313" key="2">
    <source>
        <dbReference type="EMBL" id="PEM68842.1"/>
    </source>
</evidence>